<dbReference type="AlphaFoldDB" id="A0A5B0NGB7"/>
<protein>
    <submittedName>
        <fullName evidence="2">Uncharacterized protein</fullName>
    </submittedName>
</protein>
<keyword evidence="3" id="KW-1185">Reference proteome</keyword>
<organism evidence="2 3">
    <name type="scientific">Puccinia graminis f. sp. tritici</name>
    <dbReference type="NCBI Taxonomy" id="56615"/>
    <lineage>
        <taxon>Eukaryota</taxon>
        <taxon>Fungi</taxon>
        <taxon>Dikarya</taxon>
        <taxon>Basidiomycota</taxon>
        <taxon>Pucciniomycotina</taxon>
        <taxon>Pucciniomycetes</taxon>
        <taxon>Pucciniales</taxon>
        <taxon>Pucciniaceae</taxon>
        <taxon>Puccinia</taxon>
    </lineage>
</organism>
<dbReference type="Proteomes" id="UP000324748">
    <property type="component" value="Unassembled WGS sequence"/>
</dbReference>
<name>A0A5B0NGB7_PUCGR</name>
<dbReference type="EMBL" id="VSWC01000105">
    <property type="protein sequence ID" value="KAA1087028.1"/>
    <property type="molecule type" value="Genomic_DNA"/>
</dbReference>
<dbReference type="OrthoDB" id="2510384at2759"/>
<evidence type="ECO:0000313" key="3">
    <source>
        <dbReference type="Proteomes" id="UP000324748"/>
    </source>
</evidence>
<evidence type="ECO:0000256" key="1">
    <source>
        <dbReference type="SAM" id="Coils"/>
    </source>
</evidence>
<proteinExistence type="predicted"/>
<reference evidence="2 3" key="1">
    <citation type="submission" date="2019-05" db="EMBL/GenBank/DDBJ databases">
        <title>Emergence of the Ug99 lineage of the wheat stem rust pathogen through somatic hybridization.</title>
        <authorList>
            <person name="Li F."/>
            <person name="Upadhyaya N.M."/>
            <person name="Sperschneider J."/>
            <person name="Matny O."/>
            <person name="Nguyen-Phuc H."/>
            <person name="Mago R."/>
            <person name="Raley C."/>
            <person name="Miller M.E."/>
            <person name="Silverstein K.A.T."/>
            <person name="Henningsen E."/>
            <person name="Hirsch C.D."/>
            <person name="Visser B."/>
            <person name="Pretorius Z.A."/>
            <person name="Steffenson B.J."/>
            <person name="Schwessinger B."/>
            <person name="Dodds P.N."/>
            <person name="Figueroa M."/>
        </authorList>
    </citation>
    <scope>NUCLEOTIDE SEQUENCE [LARGE SCALE GENOMIC DNA]</scope>
    <source>
        <strain evidence="2">21-0</strain>
    </source>
</reference>
<gene>
    <name evidence="2" type="ORF">PGT21_019906</name>
</gene>
<sequence length="183" mass="21587">MFIQILFLINKILSITYIVNKILAKLKEVQEQLTQLATRLDDLSAKHPPTLTLSVDRITCFDQFYPNLKPITKKMLEDLSFEDRMIMCSSTIERNEFYQEAAQSLRLYESLVAKAILQHQRPDNYLDIDQYIATILKKIDCDHQYKKLRSELLRLRLRRYRIESIIHRMETSVVVIAKPPTSL</sequence>
<comment type="caution">
    <text evidence="2">The sequence shown here is derived from an EMBL/GenBank/DDBJ whole genome shotgun (WGS) entry which is preliminary data.</text>
</comment>
<feature type="coiled-coil region" evidence="1">
    <location>
        <begin position="19"/>
        <end position="46"/>
    </location>
</feature>
<accession>A0A5B0NGB7</accession>
<keyword evidence="1" id="KW-0175">Coiled coil</keyword>
<evidence type="ECO:0000313" key="2">
    <source>
        <dbReference type="EMBL" id="KAA1087028.1"/>
    </source>
</evidence>